<dbReference type="PANTHER" id="PTHR28026:SF9">
    <property type="entry name" value="2-HYDROXY-PALMITIC ACID DIOXYGENASE MPO1"/>
    <property type="match status" value="1"/>
</dbReference>
<feature type="transmembrane region" description="Helical" evidence="1">
    <location>
        <begin position="98"/>
        <end position="119"/>
    </location>
</feature>
<dbReference type="PANTHER" id="PTHR28026">
    <property type="entry name" value="DUF962 DOMAIN PROTEIN (AFU_ORTHOLOGUE AFUA_8G05310)"/>
    <property type="match status" value="1"/>
</dbReference>
<keyword evidence="1" id="KW-0472">Membrane</keyword>
<feature type="transmembrane region" description="Helical" evidence="1">
    <location>
        <begin position="48"/>
        <end position="66"/>
    </location>
</feature>
<reference evidence="2" key="1">
    <citation type="submission" date="2021-11" db="EMBL/GenBank/DDBJ databases">
        <authorList>
            <person name="Rodrigo-Torres L."/>
            <person name="Arahal R. D."/>
            <person name="Lucena T."/>
        </authorList>
    </citation>
    <scope>NUCLEOTIDE SEQUENCE</scope>
    <source>
        <strain evidence="2">CECT 7928</strain>
    </source>
</reference>
<dbReference type="Proteomes" id="UP000838748">
    <property type="component" value="Unassembled WGS sequence"/>
</dbReference>
<proteinExistence type="predicted"/>
<dbReference type="EMBL" id="CAKLDM010000001">
    <property type="protein sequence ID" value="CAH0536315.1"/>
    <property type="molecule type" value="Genomic_DNA"/>
</dbReference>
<dbReference type="RefSeq" id="WP_237359749.1">
    <property type="nucleotide sequence ID" value="NZ_CAKLDM010000001.1"/>
</dbReference>
<gene>
    <name evidence="2" type="ORF">VMF7928_00326</name>
</gene>
<evidence type="ECO:0000256" key="1">
    <source>
        <dbReference type="SAM" id="Phobius"/>
    </source>
</evidence>
<evidence type="ECO:0008006" key="4">
    <source>
        <dbReference type="Google" id="ProtNLM"/>
    </source>
</evidence>
<keyword evidence="1" id="KW-1133">Transmembrane helix</keyword>
<feature type="transmembrane region" description="Helical" evidence="1">
    <location>
        <begin position="73"/>
        <end position="92"/>
    </location>
</feature>
<evidence type="ECO:0000313" key="2">
    <source>
        <dbReference type="EMBL" id="CAH0536315.1"/>
    </source>
</evidence>
<comment type="caution">
    <text evidence="2">The sequence shown here is derived from an EMBL/GenBank/DDBJ whole genome shotgun (WGS) entry which is preliminary data.</text>
</comment>
<dbReference type="InterPro" id="IPR009305">
    <property type="entry name" value="Mpo1-like"/>
</dbReference>
<sequence>MKKLTEWLNEYSESHQNRVNKRIHRITAPGVFVMLVGLVWSIPPLEVIGFTVHWVWFFVAGVLVFYSKLSLTVLIMMLGLTLAASAFIWSLHILQVSIFHFSLGCLLLFWLAQFIGYKVEGVMPSLKQRLEFVLIGPVWFLYKN</sequence>
<feature type="transmembrane region" description="Helical" evidence="1">
    <location>
        <begin position="23"/>
        <end position="42"/>
    </location>
</feature>
<accession>A0ABN8DYB6</accession>
<organism evidence="2 3">
    <name type="scientific">Vibrio marisflavi CECT 7928</name>
    <dbReference type="NCBI Taxonomy" id="634439"/>
    <lineage>
        <taxon>Bacteria</taxon>
        <taxon>Pseudomonadati</taxon>
        <taxon>Pseudomonadota</taxon>
        <taxon>Gammaproteobacteria</taxon>
        <taxon>Vibrionales</taxon>
        <taxon>Vibrionaceae</taxon>
        <taxon>Vibrio</taxon>
    </lineage>
</organism>
<protein>
    <recommendedName>
        <fullName evidence="4">PRS2 protein</fullName>
    </recommendedName>
</protein>
<keyword evidence="3" id="KW-1185">Reference proteome</keyword>
<name>A0ABN8DYB6_9VIBR</name>
<evidence type="ECO:0000313" key="3">
    <source>
        <dbReference type="Proteomes" id="UP000838748"/>
    </source>
</evidence>
<dbReference type="Pfam" id="PF06127">
    <property type="entry name" value="Mpo1-like"/>
    <property type="match status" value="1"/>
</dbReference>
<keyword evidence="1" id="KW-0812">Transmembrane</keyword>